<dbReference type="RefSeq" id="WP_198842014.1">
    <property type="nucleotide sequence ID" value="NZ_JAEHFJ010000006.1"/>
</dbReference>
<sequence>MKKNKPTLFSALKYLGIAFPLLFIAPVVITIGFKALRKDGNYIFLILGLALGLVAILSTAYGLMKISRFLFDKNDKG</sequence>
<dbReference type="EMBL" id="JAEHFJ010000006">
    <property type="protein sequence ID" value="MBJ2175347.1"/>
    <property type="molecule type" value="Genomic_DNA"/>
</dbReference>
<keyword evidence="1" id="KW-1133">Transmembrane helix</keyword>
<organism evidence="2 3">
    <name type="scientific">Aureibaculum flavum</name>
    <dbReference type="NCBI Taxonomy" id="2795986"/>
    <lineage>
        <taxon>Bacteria</taxon>
        <taxon>Pseudomonadati</taxon>
        <taxon>Bacteroidota</taxon>
        <taxon>Flavobacteriia</taxon>
        <taxon>Flavobacteriales</taxon>
        <taxon>Flavobacteriaceae</taxon>
        <taxon>Aureibaculum</taxon>
    </lineage>
</organism>
<dbReference type="Pfam" id="PF19589">
    <property type="entry name" value="DUF6095"/>
    <property type="match status" value="1"/>
</dbReference>
<reference evidence="2 3" key="1">
    <citation type="submission" date="2020-12" db="EMBL/GenBank/DDBJ databases">
        <title>Aureibaculum luteum sp. nov. and Aureibaculum flavum sp. nov., novel members of the family Flavobacteriaceae isolated from Antarctic intertidal sediments.</title>
        <authorList>
            <person name="He X."/>
            <person name="Zhang X."/>
        </authorList>
    </citation>
    <scope>NUCLEOTIDE SEQUENCE [LARGE SCALE GENOMIC DNA]</scope>
    <source>
        <strain evidence="2 3">A20</strain>
    </source>
</reference>
<accession>A0ABS0WTN2</accession>
<feature type="transmembrane region" description="Helical" evidence="1">
    <location>
        <begin position="42"/>
        <end position="64"/>
    </location>
</feature>
<feature type="transmembrane region" description="Helical" evidence="1">
    <location>
        <begin position="12"/>
        <end position="36"/>
    </location>
</feature>
<name>A0ABS0WTN2_9FLAO</name>
<gene>
    <name evidence="2" type="ORF">JBL43_13925</name>
</gene>
<keyword evidence="1" id="KW-0472">Membrane</keyword>
<evidence type="ECO:0000313" key="3">
    <source>
        <dbReference type="Proteomes" id="UP000623301"/>
    </source>
</evidence>
<dbReference type="InterPro" id="IPR046077">
    <property type="entry name" value="DUF6095"/>
</dbReference>
<protein>
    <submittedName>
        <fullName evidence="2">Uncharacterized protein</fullName>
    </submittedName>
</protein>
<keyword evidence="1" id="KW-0812">Transmembrane</keyword>
<evidence type="ECO:0000256" key="1">
    <source>
        <dbReference type="SAM" id="Phobius"/>
    </source>
</evidence>
<comment type="caution">
    <text evidence="2">The sequence shown here is derived from an EMBL/GenBank/DDBJ whole genome shotgun (WGS) entry which is preliminary data.</text>
</comment>
<keyword evidence="3" id="KW-1185">Reference proteome</keyword>
<dbReference type="Proteomes" id="UP000623301">
    <property type="component" value="Unassembled WGS sequence"/>
</dbReference>
<evidence type="ECO:0000313" key="2">
    <source>
        <dbReference type="EMBL" id="MBJ2175347.1"/>
    </source>
</evidence>
<proteinExistence type="predicted"/>